<evidence type="ECO:0000256" key="1">
    <source>
        <dbReference type="SAM" id="Phobius"/>
    </source>
</evidence>
<keyword evidence="1" id="KW-0472">Membrane</keyword>
<keyword evidence="1" id="KW-1133">Transmembrane helix</keyword>
<name>A0ABD5P4Q9_9EURY</name>
<dbReference type="EMBL" id="JBHSDJ010000132">
    <property type="protein sequence ID" value="MFC4249302.1"/>
    <property type="molecule type" value="Genomic_DNA"/>
</dbReference>
<dbReference type="Proteomes" id="UP001595821">
    <property type="component" value="Unassembled WGS sequence"/>
</dbReference>
<dbReference type="GeneID" id="71855715"/>
<feature type="transmembrane region" description="Helical" evidence="1">
    <location>
        <begin position="15"/>
        <end position="33"/>
    </location>
</feature>
<dbReference type="RefSeq" id="WP_246970576.1">
    <property type="nucleotide sequence ID" value="NZ_CP095397.1"/>
</dbReference>
<sequence>MAYAFSPIALFGYEVPAFFLVAYAVAAGVLIDLDHFVIARIKTGSWDALRFCLENPRTALVDQDGIFERGDVGVLSRLLSHLVIVGVLAPVLALESTELAVLTAAVLYAHLVSDVVWDISQLRRRNETFVTQVPD</sequence>
<reference evidence="2 3" key="1">
    <citation type="journal article" date="2014" name="Int. J. Syst. Evol. Microbiol.">
        <title>Complete genome sequence of Corynebacterium casei LMG S-19264T (=DSM 44701T), isolated from a smear-ripened cheese.</title>
        <authorList>
            <consortium name="US DOE Joint Genome Institute (JGI-PGF)"/>
            <person name="Walter F."/>
            <person name="Albersmeier A."/>
            <person name="Kalinowski J."/>
            <person name="Ruckert C."/>
        </authorList>
    </citation>
    <scope>NUCLEOTIDE SEQUENCE [LARGE SCALE GENOMIC DNA]</scope>
    <source>
        <strain evidence="2 3">IBRC-M 10912</strain>
    </source>
</reference>
<evidence type="ECO:0000313" key="2">
    <source>
        <dbReference type="EMBL" id="MFC4249302.1"/>
    </source>
</evidence>
<evidence type="ECO:0000313" key="3">
    <source>
        <dbReference type="Proteomes" id="UP001595821"/>
    </source>
</evidence>
<accession>A0ABD5P4Q9</accession>
<evidence type="ECO:0008006" key="4">
    <source>
        <dbReference type="Google" id="ProtNLM"/>
    </source>
</evidence>
<dbReference type="AlphaFoldDB" id="A0ABD5P4Q9"/>
<proteinExistence type="predicted"/>
<comment type="caution">
    <text evidence="2">The sequence shown here is derived from an EMBL/GenBank/DDBJ whole genome shotgun (WGS) entry which is preliminary data.</text>
</comment>
<keyword evidence="1" id="KW-0812">Transmembrane</keyword>
<gene>
    <name evidence="2" type="ORF">ACFOZ7_20620</name>
</gene>
<organism evidence="2 3">
    <name type="scientific">Natribaculum luteum</name>
    <dbReference type="NCBI Taxonomy" id="1586232"/>
    <lineage>
        <taxon>Archaea</taxon>
        <taxon>Methanobacteriati</taxon>
        <taxon>Methanobacteriota</taxon>
        <taxon>Stenosarchaea group</taxon>
        <taxon>Halobacteria</taxon>
        <taxon>Halobacteriales</taxon>
        <taxon>Natrialbaceae</taxon>
        <taxon>Natribaculum</taxon>
    </lineage>
</organism>
<protein>
    <recommendedName>
        <fullName evidence="4">DUF3307 domain-containing protein</fullName>
    </recommendedName>
</protein>